<feature type="transmembrane region" description="Helical" evidence="15">
    <location>
        <begin position="575"/>
        <end position="604"/>
    </location>
</feature>
<feature type="transmembrane region" description="Helical" evidence="15">
    <location>
        <begin position="481"/>
        <end position="503"/>
    </location>
</feature>
<feature type="transmembrane region" description="Helical" evidence="15">
    <location>
        <begin position="616"/>
        <end position="640"/>
    </location>
</feature>
<dbReference type="PANTHER" id="PTHR12147">
    <property type="entry name" value="METALLOPEPTIDASE M28 FAMILY MEMBER"/>
    <property type="match status" value="1"/>
</dbReference>
<evidence type="ECO:0000256" key="3">
    <source>
        <dbReference type="ARBA" id="ARBA00010918"/>
    </source>
</evidence>
<evidence type="ECO:0000256" key="13">
    <source>
        <dbReference type="ARBA" id="ARBA00023180"/>
    </source>
</evidence>
<feature type="domain" description="Endoplasmic reticulum metallopeptidase 1-like C-terminal" evidence="17">
    <location>
        <begin position="677"/>
        <end position="902"/>
    </location>
</feature>
<evidence type="ECO:0000256" key="1">
    <source>
        <dbReference type="ARBA" id="ARBA00001947"/>
    </source>
</evidence>
<keyword evidence="5 15" id="KW-0812">Transmembrane</keyword>
<feature type="transmembrane region" description="Helical" evidence="15">
    <location>
        <begin position="544"/>
        <end position="563"/>
    </location>
</feature>
<evidence type="ECO:0000259" key="16">
    <source>
        <dbReference type="Pfam" id="PF04389"/>
    </source>
</evidence>
<keyword evidence="8" id="KW-0256">Endoplasmic reticulum</keyword>
<proteinExistence type="inferred from homology"/>
<dbReference type="InterPro" id="IPR053974">
    <property type="entry name" value="ERMP1_1-A_TM"/>
</dbReference>
<keyword evidence="12 15" id="KW-0472">Membrane</keyword>
<evidence type="ECO:0000259" key="17">
    <source>
        <dbReference type="Pfam" id="PF22248"/>
    </source>
</evidence>
<dbReference type="Pfam" id="PF22249">
    <property type="entry name" value="ERMP1-TM"/>
    <property type="match status" value="1"/>
</dbReference>
<evidence type="ECO:0008006" key="21">
    <source>
        <dbReference type="Google" id="ProtNLM"/>
    </source>
</evidence>
<keyword evidence="20" id="KW-1185">Reference proteome</keyword>
<comment type="subcellular location">
    <subcellularLocation>
        <location evidence="2">Endoplasmic reticulum membrane</location>
        <topology evidence="2">Multi-pass membrane protein</topology>
    </subcellularLocation>
</comment>
<dbReference type="InterPro" id="IPR045175">
    <property type="entry name" value="M28_fam"/>
</dbReference>
<evidence type="ECO:0000256" key="4">
    <source>
        <dbReference type="ARBA" id="ARBA00022670"/>
    </source>
</evidence>
<dbReference type="InterPro" id="IPR007484">
    <property type="entry name" value="Peptidase_M28"/>
</dbReference>
<feature type="transmembrane region" description="Helical" evidence="15">
    <location>
        <begin position="446"/>
        <end position="469"/>
    </location>
</feature>
<organism evidence="19 20">
    <name type="scientific">Polyplax serrata</name>
    <name type="common">Common mouse louse</name>
    <dbReference type="NCBI Taxonomy" id="468196"/>
    <lineage>
        <taxon>Eukaryota</taxon>
        <taxon>Metazoa</taxon>
        <taxon>Ecdysozoa</taxon>
        <taxon>Arthropoda</taxon>
        <taxon>Hexapoda</taxon>
        <taxon>Insecta</taxon>
        <taxon>Pterygota</taxon>
        <taxon>Neoptera</taxon>
        <taxon>Paraneoptera</taxon>
        <taxon>Psocodea</taxon>
        <taxon>Troctomorpha</taxon>
        <taxon>Phthiraptera</taxon>
        <taxon>Anoplura</taxon>
        <taxon>Polyplacidae</taxon>
        <taxon>Polyplax</taxon>
    </lineage>
</organism>
<evidence type="ECO:0000256" key="9">
    <source>
        <dbReference type="ARBA" id="ARBA00022833"/>
    </source>
</evidence>
<evidence type="ECO:0000313" key="19">
    <source>
        <dbReference type="EMBL" id="KAK6617271.1"/>
    </source>
</evidence>
<dbReference type="InterPro" id="IPR053973">
    <property type="entry name" value="ERMP1-like_C"/>
</dbReference>
<feature type="region of interest" description="Disordered" evidence="14">
    <location>
        <begin position="1"/>
        <end position="45"/>
    </location>
</feature>
<keyword evidence="13" id="KW-0325">Glycoprotein</keyword>
<evidence type="ECO:0000256" key="14">
    <source>
        <dbReference type="SAM" id="MobiDB-lite"/>
    </source>
</evidence>
<keyword evidence="9" id="KW-0862">Zinc</keyword>
<dbReference type="Gene3D" id="3.40.630.10">
    <property type="entry name" value="Zn peptidases"/>
    <property type="match status" value="1"/>
</dbReference>
<feature type="domain" description="Peptidase M28" evidence="16">
    <location>
        <begin position="175"/>
        <end position="368"/>
    </location>
</feature>
<dbReference type="CDD" id="cd03875">
    <property type="entry name" value="M28_Fxna_like"/>
    <property type="match status" value="1"/>
</dbReference>
<evidence type="ECO:0000256" key="15">
    <source>
        <dbReference type="SAM" id="Phobius"/>
    </source>
</evidence>
<accession>A0ABR1ADW4</accession>
<evidence type="ECO:0000259" key="18">
    <source>
        <dbReference type="Pfam" id="PF22249"/>
    </source>
</evidence>
<evidence type="ECO:0000256" key="7">
    <source>
        <dbReference type="ARBA" id="ARBA00022801"/>
    </source>
</evidence>
<keyword evidence="7" id="KW-0378">Hydrolase</keyword>
<feature type="transmembrane region" description="Helical" evidence="15">
    <location>
        <begin position="56"/>
        <end position="75"/>
    </location>
</feature>
<evidence type="ECO:0000256" key="11">
    <source>
        <dbReference type="ARBA" id="ARBA00023049"/>
    </source>
</evidence>
<evidence type="ECO:0000256" key="6">
    <source>
        <dbReference type="ARBA" id="ARBA00022723"/>
    </source>
</evidence>
<evidence type="ECO:0000256" key="10">
    <source>
        <dbReference type="ARBA" id="ARBA00022989"/>
    </source>
</evidence>
<sequence>MDGGKTDNAINGPLGVRHRSGRSGRSKYESDEIPSNSSRKSDGVLRANFPKSTPQSYVIIVYLLYAALFVLQIYLERYNYPIPLMLKDIERHPNEFIAERAMDRLVKLTDIGPRVAGSYENEVLAVDLLKKEINKIIEQSNPVQTIELDVQKYSGSFPLRFLDGLTNVYKNVQDVIVKLGSKENSPHSLLMNCHFDSVPDSPGGSDDGAGCAVMLEILDVLSKSPVRLDNNVIFLFNGAEENLMHGSHGFITQHKWAKEVRAFVNLEACGAGGREVLFQSGPNSPWIMRVYSESVLHPFASSMAQEVFESGVIPGDTDFRVFRDFGNVSGLDFAWSTNGYVYHTKFDNVDQIPLGSLQRTGENILALVKGLANAEEMKDAAKHKEGNLIYFDLLGLYLIRWPEEMGTYINSCTVLLSLFLLCVSVRDARKKDIDAKTYIIYLLKTFGVVLLSSAASFVSVLCISGFVSLIGKSMSWYGRPIWLLLLYVLPSMTAVMSVQHYFAEKFMKSIRSRMVLFQMYFDVYQFLWTIILSVTIVLKIRSGYVAWMWVFGPCIGILLHRMVKSPLDRGPDWKWLIYLLLSVSLPVVQHANMQFGCLALFIPIMGRSGTSLNSEVVIALFANVTFGMLFAYVIPVVILVENPKKIFACMSGIFLAALLLHLFTPLGFPYTGDVLRPRPQRYMLVNTERSFYDTKGVQLNSEFGYWVVDHDFNSPHSVASYVPEMAHAVTMDKECDKYLYCGLPYLMPVLSFIRKTHWIPASPRRTEKPSSMTVISRTIIGENVERITLEIKGPDHMGLIISPKKNVELIRWSLNNDDPVKGPVWQGQDTYFVYYACSSDPEPWIVSFDCKVLSYNDTLMNLALTGHILHGPGKTNLHFTKMLAQFPSWTTVTAWTATYKSFIV</sequence>
<evidence type="ECO:0000256" key="5">
    <source>
        <dbReference type="ARBA" id="ARBA00022692"/>
    </source>
</evidence>
<keyword evidence="10 15" id="KW-1133">Transmembrane helix</keyword>
<dbReference type="Proteomes" id="UP001359485">
    <property type="component" value="Unassembled WGS sequence"/>
</dbReference>
<evidence type="ECO:0000256" key="2">
    <source>
        <dbReference type="ARBA" id="ARBA00004477"/>
    </source>
</evidence>
<protein>
    <recommendedName>
        <fullName evidence="21">Endoplasmic reticulum metallopeptidase 1</fullName>
    </recommendedName>
</protein>
<evidence type="ECO:0000313" key="20">
    <source>
        <dbReference type="Proteomes" id="UP001359485"/>
    </source>
</evidence>
<keyword evidence="4" id="KW-0645">Protease</keyword>
<comment type="caution">
    <text evidence="19">The sequence shown here is derived from an EMBL/GenBank/DDBJ whole genome shotgun (WGS) entry which is preliminary data.</text>
</comment>
<dbReference type="EMBL" id="JAWJWF010000052">
    <property type="protein sequence ID" value="KAK6617271.1"/>
    <property type="molecule type" value="Genomic_DNA"/>
</dbReference>
<dbReference type="Pfam" id="PF04389">
    <property type="entry name" value="Peptidase_M28"/>
    <property type="match status" value="1"/>
</dbReference>
<comment type="similarity">
    <text evidence="3">Belongs to the peptidase M28 family.</text>
</comment>
<feature type="transmembrane region" description="Helical" evidence="15">
    <location>
        <begin position="408"/>
        <end position="425"/>
    </location>
</feature>
<evidence type="ECO:0000256" key="12">
    <source>
        <dbReference type="ARBA" id="ARBA00023136"/>
    </source>
</evidence>
<feature type="compositionally biased region" description="Basic residues" evidence="14">
    <location>
        <begin position="16"/>
        <end position="25"/>
    </location>
</feature>
<keyword evidence="11" id="KW-0482">Metalloprotease</keyword>
<feature type="transmembrane region" description="Helical" evidence="15">
    <location>
        <begin position="515"/>
        <end position="538"/>
    </location>
</feature>
<feature type="transmembrane region" description="Helical" evidence="15">
    <location>
        <begin position="647"/>
        <end position="668"/>
    </location>
</feature>
<gene>
    <name evidence="19" type="ORF">RUM44_005602</name>
</gene>
<keyword evidence="6" id="KW-0479">Metal-binding</keyword>
<comment type="cofactor">
    <cofactor evidence="1">
        <name>Zn(2+)</name>
        <dbReference type="ChEBI" id="CHEBI:29105"/>
    </cofactor>
</comment>
<dbReference type="PANTHER" id="PTHR12147:SF22">
    <property type="entry name" value="ENDOPLASMIC RETICULUM METALLOPEPTIDASE 1"/>
    <property type="match status" value="1"/>
</dbReference>
<dbReference type="Pfam" id="PF22248">
    <property type="entry name" value="ERMP1_C"/>
    <property type="match status" value="1"/>
</dbReference>
<dbReference type="InterPro" id="IPR048024">
    <property type="entry name" value="Fxna-like_M28_dom"/>
</dbReference>
<name>A0ABR1ADW4_POLSC</name>
<evidence type="ECO:0000256" key="8">
    <source>
        <dbReference type="ARBA" id="ARBA00022824"/>
    </source>
</evidence>
<feature type="domain" description="Endoplasmic reticulum metallopeptidase 1/1-A TM" evidence="18">
    <location>
        <begin position="438"/>
        <end position="660"/>
    </location>
</feature>
<dbReference type="SUPFAM" id="SSF53187">
    <property type="entry name" value="Zn-dependent exopeptidases"/>
    <property type="match status" value="1"/>
</dbReference>
<reference evidence="19 20" key="1">
    <citation type="submission" date="2023-09" db="EMBL/GenBank/DDBJ databases">
        <title>Genomes of two closely related lineages of the louse Polyplax serrata with different host specificities.</title>
        <authorList>
            <person name="Martinu J."/>
            <person name="Tarabai H."/>
            <person name="Stefka J."/>
            <person name="Hypsa V."/>
        </authorList>
    </citation>
    <scope>NUCLEOTIDE SEQUENCE [LARGE SCALE GENOMIC DNA]</scope>
    <source>
        <strain evidence="19">98ZLc_SE</strain>
    </source>
</reference>